<dbReference type="Pfam" id="PF07669">
    <property type="entry name" value="Eco57I"/>
    <property type="match status" value="1"/>
</dbReference>
<dbReference type="EMBL" id="BARU01002748">
    <property type="protein sequence ID" value="GAH30749.1"/>
    <property type="molecule type" value="Genomic_DNA"/>
</dbReference>
<keyword evidence="2" id="KW-0489">Methyltransferase</keyword>
<evidence type="ECO:0000256" key="4">
    <source>
        <dbReference type="ARBA" id="ARBA00022691"/>
    </source>
</evidence>
<protein>
    <recommendedName>
        <fullName evidence="1">site-specific DNA-methyltransferase (adenine-specific)</fullName>
        <ecNumber evidence="1">2.1.1.72</ecNumber>
    </recommendedName>
</protein>
<evidence type="ECO:0000313" key="7">
    <source>
        <dbReference type="EMBL" id="GAH30749.1"/>
    </source>
</evidence>
<evidence type="ECO:0000256" key="5">
    <source>
        <dbReference type="ARBA" id="ARBA00047942"/>
    </source>
</evidence>
<sequence length="188" mass="21794">MIKEHILKNFYAFEIMVTAYAISHFKLRVFFKSKTHPLGKKDRFKLYLTNALETKSDTSGLSGFFALTNEGRLANKVKAKTPIFVVMGNPPYKIGSTNQHSFIENLMKDYRPSDRKSRENLQPLSDDYIKFIRLAQWKISQSKEGGIVAFITNNNFLSGRIHRGMRKNLLETFDEIYIHDLHGDAREE</sequence>
<dbReference type="EC" id="2.1.1.72" evidence="1"/>
<gene>
    <name evidence="7" type="ORF">S03H2_06320</name>
</gene>
<dbReference type="GO" id="GO:0032259">
    <property type="term" value="P:methylation"/>
    <property type="evidence" value="ECO:0007669"/>
    <property type="project" value="UniProtKB-KW"/>
</dbReference>
<proteinExistence type="predicted"/>
<dbReference type="InterPro" id="IPR011639">
    <property type="entry name" value="MethylTrfase_TaqI-like_dom"/>
</dbReference>
<comment type="caution">
    <text evidence="7">The sequence shown here is derived from an EMBL/GenBank/DDBJ whole genome shotgun (WGS) entry which is preliminary data.</text>
</comment>
<evidence type="ECO:0000256" key="3">
    <source>
        <dbReference type="ARBA" id="ARBA00022679"/>
    </source>
</evidence>
<keyword evidence="3" id="KW-0808">Transferase</keyword>
<dbReference type="InterPro" id="IPR029063">
    <property type="entry name" value="SAM-dependent_MTases_sf"/>
</dbReference>
<evidence type="ECO:0000259" key="6">
    <source>
        <dbReference type="Pfam" id="PF07669"/>
    </source>
</evidence>
<comment type="catalytic activity">
    <reaction evidence="5">
        <text>a 2'-deoxyadenosine in DNA + S-adenosyl-L-methionine = an N(6)-methyl-2'-deoxyadenosine in DNA + S-adenosyl-L-homocysteine + H(+)</text>
        <dbReference type="Rhea" id="RHEA:15197"/>
        <dbReference type="Rhea" id="RHEA-COMP:12418"/>
        <dbReference type="Rhea" id="RHEA-COMP:12419"/>
        <dbReference type="ChEBI" id="CHEBI:15378"/>
        <dbReference type="ChEBI" id="CHEBI:57856"/>
        <dbReference type="ChEBI" id="CHEBI:59789"/>
        <dbReference type="ChEBI" id="CHEBI:90615"/>
        <dbReference type="ChEBI" id="CHEBI:90616"/>
        <dbReference type="EC" id="2.1.1.72"/>
    </reaction>
</comment>
<keyword evidence="4" id="KW-0949">S-adenosyl-L-methionine</keyword>
<dbReference type="PANTHER" id="PTHR33841">
    <property type="entry name" value="DNA METHYLTRANSFERASE YEEA-RELATED"/>
    <property type="match status" value="1"/>
</dbReference>
<organism evidence="7">
    <name type="scientific">marine sediment metagenome</name>
    <dbReference type="NCBI Taxonomy" id="412755"/>
    <lineage>
        <taxon>unclassified sequences</taxon>
        <taxon>metagenomes</taxon>
        <taxon>ecological metagenomes</taxon>
    </lineage>
</organism>
<evidence type="ECO:0000256" key="2">
    <source>
        <dbReference type="ARBA" id="ARBA00022603"/>
    </source>
</evidence>
<name>X1FMZ2_9ZZZZ</name>
<dbReference type="GO" id="GO:0006304">
    <property type="term" value="P:DNA modification"/>
    <property type="evidence" value="ECO:0007669"/>
    <property type="project" value="InterPro"/>
</dbReference>
<accession>X1FMZ2</accession>
<reference evidence="7" key="1">
    <citation type="journal article" date="2014" name="Front. Microbiol.">
        <title>High frequency of phylogenetically diverse reductive dehalogenase-homologous genes in deep subseafloor sedimentary metagenomes.</title>
        <authorList>
            <person name="Kawai M."/>
            <person name="Futagami T."/>
            <person name="Toyoda A."/>
            <person name="Takaki Y."/>
            <person name="Nishi S."/>
            <person name="Hori S."/>
            <person name="Arai W."/>
            <person name="Tsubouchi T."/>
            <person name="Morono Y."/>
            <person name="Uchiyama I."/>
            <person name="Ito T."/>
            <person name="Fujiyama A."/>
            <person name="Inagaki F."/>
            <person name="Takami H."/>
        </authorList>
    </citation>
    <scope>NUCLEOTIDE SEQUENCE</scope>
    <source>
        <strain evidence="7">Expedition CK06-06</strain>
    </source>
</reference>
<dbReference type="AlphaFoldDB" id="X1FMZ2"/>
<dbReference type="GO" id="GO:0009007">
    <property type="term" value="F:site-specific DNA-methyltransferase (adenine-specific) activity"/>
    <property type="evidence" value="ECO:0007669"/>
    <property type="project" value="UniProtKB-EC"/>
</dbReference>
<dbReference type="InterPro" id="IPR050953">
    <property type="entry name" value="N4_N6_ade-DNA_methylase"/>
</dbReference>
<feature type="domain" description="Type II methyltransferase M.TaqI-like" evidence="6">
    <location>
        <begin position="8"/>
        <end position="181"/>
    </location>
</feature>
<dbReference type="SUPFAM" id="SSF53335">
    <property type="entry name" value="S-adenosyl-L-methionine-dependent methyltransferases"/>
    <property type="match status" value="1"/>
</dbReference>
<feature type="non-terminal residue" evidence="7">
    <location>
        <position position="188"/>
    </location>
</feature>
<dbReference type="Gene3D" id="3.40.50.150">
    <property type="entry name" value="Vaccinia Virus protein VP39"/>
    <property type="match status" value="1"/>
</dbReference>
<evidence type="ECO:0000256" key="1">
    <source>
        <dbReference type="ARBA" id="ARBA00011900"/>
    </source>
</evidence>
<dbReference type="PANTHER" id="PTHR33841:SF1">
    <property type="entry name" value="DNA METHYLTRANSFERASE A"/>
    <property type="match status" value="1"/>
</dbReference>